<feature type="domain" description="Apolipoprotein N-acyltransferase N-terminal" evidence="2">
    <location>
        <begin position="44"/>
        <end position="112"/>
    </location>
</feature>
<reference evidence="3 4" key="1">
    <citation type="submission" date="2019-09" db="EMBL/GenBank/DDBJ databases">
        <title>NBRP : Genome information of microbial organism related human and environment.</title>
        <authorList>
            <person name="Hattori M."/>
            <person name="Oshima K."/>
            <person name="Inaba H."/>
            <person name="Suda W."/>
            <person name="Sakamoto M."/>
            <person name="Iino T."/>
            <person name="Kitahara M."/>
            <person name="Oshida Y."/>
            <person name="Iida T."/>
            <person name="Kudo T."/>
            <person name="Itoh T."/>
            <person name="Ohkuma M."/>
        </authorList>
    </citation>
    <scope>NUCLEOTIDE SEQUENCE [LARGE SCALE GENOMIC DNA]</scope>
    <source>
        <strain evidence="3 4">Q-1</strain>
    </source>
</reference>
<sequence>MHDQLMARVDPGPAGSRFAHIGSLLHRAFLKRRMGRWAVLFLLGAISSFAFAPFYILPVLWISFPLFLLIVMGADRGRGAFIDGWFFGFGAFAIGLRWIVQSFANQPSVPDAMGPRRFCFWRRFWPFIRPWRPRSVGGLPLKARWVWCFLPSFLS</sequence>
<dbReference type="AlphaFoldDB" id="A0A5A7N3D1"/>
<dbReference type="EMBL" id="BKCN01000001">
    <property type="protein sequence ID" value="GER02537.1"/>
    <property type="molecule type" value="Genomic_DNA"/>
</dbReference>
<evidence type="ECO:0000259" key="2">
    <source>
        <dbReference type="Pfam" id="PF20154"/>
    </source>
</evidence>
<keyword evidence="1" id="KW-0472">Membrane</keyword>
<accession>A0A5A7N3D1</accession>
<dbReference type="GO" id="GO:0042158">
    <property type="term" value="P:lipoprotein biosynthetic process"/>
    <property type="evidence" value="ECO:0007669"/>
    <property type="project" value="InterPro"/>
</dbReference>
<organism evidence="3 4">
    <name type="scientific">Iodidimonas nitroreducens</name>
    <dbReference type="NCBI Taxonomy" id="1236968"/>
    <lineage>
        <taxon>Bacteria</taxon>
        <taxon>Pseudomonadati</taxon>
        <taxon>Pseudomonadota</taxon>
        <taxon>Alphaproteobacteria</taxon>
        <taxon>Iodidimonadales</taxon>
        <taxon>Iodidimonadaceae</taxon>
        <taxon>Iodidimonas</taxon>
    </lineage>
</organism>
<dbReference type="GO" id="GO:0016410">
    <property type="term" value="F:N-acyltransferase activity"/>
    <property type="evidence" value="ECO:0007669"/>
    <property type="project" value="InterPro"/>
</dbReference>
<keyword evidence="4" id="KW-1185">Reference proteome</keyword>
<name>A0A5A7N3D1_9PROT</name>
<proteinExistence type="predicted"/>
<dbReference type="PANTHER" id="PTHR38686">
    <property type="entry name" value="APOLIPOPROTEIN N-ACYLTRANSFERASE"/>
    <property type="match status" value="1"/>
</dbReference>
<dbReference type="GO" id="GO:0016020">
    <property type="term" value="C:membrane"/>
    <property type="evidence" value="ECO:0007669"/>
    <property type="project" value="InterPro"/>
</dbReference>
<dbReference type="InterPro" id="IPR004563">
    <property type="entry name" value="Apolipo_AcylTrfase"/>
</dbReference>
<dbReference type="Pfam" id="PF20154">
    <property type="entry name" value="LNT_N"/>
    <property type="match status" value="1"/>
</dbReference>
<evidence type="ECO:0000256" key="1">
    <source>
        <dbReference type="SAM" id="Phobius"/>
    </source>
</evidence>
<gene>
    <name evidence="3" type="ORF">JCM17846_02190</name>
</gene>
<evidence type="ECO:0000313" key="4">
    <source>
        <dbReference type="Proteomes" id="UP000324996"/>
    </source>
</evidence>
<evidence type="ECO:0000313" key="3">
    <source>
        <dbReference type="EMBL" id="GER02537.1"/>
    </source>
</evidence>
<keyword evidence="1" id="KW-1133">Transmembrane helix</keyword>
<keyword evidence="1" id="KW-0812">Transmembrane</keyword>
<protein>
    <recommendedName>
        <fullName evidence="2">Apolipoprotein N-acyltransferase N-terminal domain-containing protein</fullName>
    </recommendedName>
</protein>
<dbReference type="Proteomes" id="UP000324996">
    <property type="component" value="Unassembled WGS sequence"/>
</dbReference>
<comment type="caution">
    <text evidence="3">The sequence shown here is derived from an EMBL/GenBank/DDBJ whole genome shotgun (WGS) entry which is preliminary data.</text>
</comment>
<dbReference type="PANTHER" id="PTHR38686:SF1">
    <property type="entry name" value="APOLIPOPROTEIN N-ACYLTRANSFERASE"/>
    <property type="match status" value="1"/>
</dbReference>
<feature type="transmembrane region" description="Helical" evidence="1">
    <location>
        <begin position="84"/>
        <end position="100"/>
    </location>
</feature>
<feature type="transmembrane region" description="Helical" evidence="1">
    <location>
        <begin position="37"/>
        <end position="64"/>
    </location>
</feature>
<dbReference type="InterPro" id="IPR045378">
    <property type="entry name" value="LNT_N"/>
</dbReference>